<feature type="signal peptide" evidence="1">
    <location>
        <begin position="1"/>
        <end position="20"/>
    </location>
</feature>
<name>A0A0J7Y769_9SPHN</name>
<dbReference type="AlphaFoldDB" id="A0A0J7Y769"/>
<dbReference type="PATRIC" id="fig|1114963.3.peg.1195"/>
<dbReference type="OrthoDB" id="7596012at2"/>
<protein>
    <submittedName>
        <fullName evidence="2">Uncharacterized protein</fullName>
    </submittedName>
</protein>
<accession>A0A0J7Y769</accession>
<proteinExistence type="predicted"/>
<organism evidence="2 3">
    <name type="scientific">Novosphingobium barchaimii LL02</name>
    <dbReference type="NCBI Taxonomy" id="1114963"/>
    <lineage>
        <taxon>Bacteria</taxon>
        <taxon>Pseudomonadati</taxon>
        <taxon>Pseudomonadota</taxon>
        <taxon>Alphaproteobacteria</taxon>
        <taxon>Sphingomonadales</taxon>
        <taxon>Sphingomonadaceae</taxon>
        <taxon>Novosphingobium</taxon>
    </lineage>
</organism>
<feature type="chain" id="PRO_5005292256" evidence="1">
    <location>
        <begin position="21"/>
        <end position="203"/>
    </location>
</feature>
<dbReference type="Proteomes" id="UP000052268">
    <property type="component" value="Unassembled WGS sequence"/>
</dbReference>
<evidence type="ECO:0000313" key="2">
    <source>
        <dbReference type="EMBL" id="KMS59799.1"/>
    </source>
</evidence>
<gene>
    <name evidence="2" type="ORF">V474_11440</name>
</gene>
<keyword evidence="1" id="KW-0732">Signal</keyword>
<comment type="caution">
    <text evidence="2">The sequence shown here is derived from an EMBL/GenBank/DDBJ whole genome shotgun (WGS) entry which is preliminary data.</text>
</comment>
<keyword evidence="3" id="KW-1185">Reference proteome</keyword>
<sequence length="203" mass="22678">MNFASVLFYPILLLLPAAGATDVAPRADDVRAQGEQAPAEIPPKAHAWPKYEIPGLPSDSPFPVSLLSHALPQDAWQVRIEQRMIIRITPRSAVPMPEMFMGMPDGDGGMPQITERKIGNCLPVAGIASVRPDRANRLLLFMRDRRVVSAELDRSCRARDFYSGFLLEDIPDGRLCVDRDTLLSRSGMNCKLTRIRELIEQDR</sequence>
<evidence type="ECO:0000313" key="3">
    <source>
        <dbReference type="Proteomes" id="UP000052268"/>
    </source>
</evidence>
<dbReference type="RefSeq" id="WP_059150511.1">
    <property type="nucleotide sequence ID" value="NZ_KQ130452.1"/>
</dbReference>
<evidence type="ECO:0000256" key="1">
    <source>
        <dbReference type="SAM" id="SignalP"/>
    </source>
</evidence>
<reference evidence="2 3" key="1">
    <citation type="journal article" date="2015" name="G3 (Bethesda)">
        <title>Insights into Ongoing Evolution of the Hexachlorocyclohexane Catabolic Pathway from Comparative Genomics of Ten Sphingomonadaceae Strains.</title>
        <authorList>
            <person name="Pearce S.L."/>
            <person name="Oakeshott J.G."/>
            <person name="Pandey G."/>
        </authorList>
    </citation>
    <scope>NUCLEOTIDE SEQUENCE [LARGE SCALE GENOMIC DNA]</scope>
    <source>
        <strain evidence="2 3">LL02</strain>
    </source>
</reference>
<dbReference type="EMBL" id="JACU01000002">
    <property type="protein sequence ID" value="KMS59799.1"/>
    <property type="molecule type" value="Genomic_DNA"/>
</dbReference>